<evidence type="ECO:0000256" key="3">
    <source>
        <dbReference type="ARBA" id="ARBA00012662"/>
    </source>
</evidence>
<proteinExistence type="inferred from homology"/>
<dbReference type="Gene3D" id="3.20.20.80">
    <property type="entry name" value="Glycosidases"/>
    <property type="match status" value="1"/>
</dbReference>
<comment type="function">
    <text evidence="1">Alpha-L-fucosidase is responsible for hydrolyzing the alpha-1,6-linked fucose joined to the reducing-end N-acetylglucosamine of the carbohydrate moieties of glycoproteins.</text>
</comment>
<dbReference type="SUPFAM" id="SSF51445">
    <property type="entry name" value="(Trans)glycosidases"/>
    <property type="match status" value="1"/>
</dbReference>
<evidence type="ECO:0000256" key="6">
    <source>
        <dbReference type="ARBA" id="ARBA00023295"/>
    </source>
</evidence>
<dbReference type="EMBL" id="CP117811">
    <property type="protein sequence ID" value="WDE95212.1"/>
    <property type="molecule type" value="Genomic_DNA"/>
</dbReference>
<dbReference type="InterPro" id="IPR017853">
    <property type="entry name" value="GH"/>
</dbReference>
<dbReference type="Gene3D" id="2.60.40.1180">
    <property type="entry name" value="Golgi alpha-mannosidase II"/>
    <property type="match status" value="1"/>
</dbReference>
<evidence type="ECO:0000313" key="9">
    <source>
        <dbReference type="Proteomes" id="UP001214250"/>
    </source>
</evidence>
<dbReference type="PIRSF" id="PIRSF001092">
    <property type="entry name" value="Alpha-L-fucosidase"/>
    <property type="match status" value="1"/>
</dbReference>
<evidence type="ECO:0000256" key="5">
    <source>
        <dbReference type="ARBA" id="ARBA00022801"/>
    </source>
</evidence>
<protein>
    <recommendedName>
        <fullName evidence="3">alpha-L-fucosidase</fullName>
        <ecNumber evidence="3">3.2.1.51</ecNumber>
    </recommendedName>
</protein>
<evidence type="ECO:0000259" key="7">
    <source>
        <dbReference type="Pfam" id="PF01120"/>
    </source>
</evidence>
<evidence type="ECO:0000313" key="8">
    <source>
        <dbReference type="EMBL" id="WDE95212.1"/>
    </source>
</evidence>
<dbReference type="PANTHER" id="PTHR10030:SF37">
    <property type="entry name" value="ALPHA-L-FUCOSIDASE-RELATED"/>
    <property type="match status" value="1"/>
</dbReference>
<dbReference type="SMART" id="SM00812">
    <property type="entry name" value="Alpha_L_fucos"/>
    <property type="match status" value="1"/>
</dbReference>
<organism evidence="8 9">
    <name type="scientific">Lentisphaera profundi</name>
    <dbReference type="NCBI Taxonomy" id="1658616"/>
    <lineage>
        <taxon>Bacteria</taxon>
        <taxon>Pseudomonadati</taxon>
        <taxon>Lentisphaerota</taxon>
        <taxon>Lentisphaeria</taxon>
        <taxon>Lentisphaerales</taxon>
        <taxon>Lentisphaeraceae</taxon>
        <taxon>Lentisphaera</taxon>
    </lineage>
</organism>
<gene>
    <name evidence="8" type="ORF">PQO03_05690</name>
</gene>
<accession>A0ABY7VNI3</accession>
<dbReference type="EC" id="3.2.1.51" evidence="3"/>
<dbReference type="InterPro" id="IPR057739">
    <property type="entry name" value="Glyco_hydro_29_N"/>
</dbReference>
<dbReference type="InterPro" id="IPR013780">
    <property type="entry name" value="Glyco_hydro_b"/>
</dbReference>
<keyword evidence="6" id="KW-0326">Glycosidase</keyword>
<evidence type="ECO:0000256" key="4">
    <source>
        <dbReference type="ARBA" id="ARBA00022729"/>
    </source>
</evidence>
<keyword evidence="9" id="KW-1185">Reference proteome</keyword>
<dbReference type="InterPro" id="IPR000933">
    <property type="entry name" value="Glyco_hydro_29"/>
</dbReference>
<evidence type="ECO:0000256" key="2">
    <source>
        <dbReference type="ARBA" id="ARBA00007951"/>
    </source>
</evidence>
<keyword evidence="5" id="KW-0378">Hydrolase</keyword>
<comment type="similarity">
    <text evidence="2">Belongs to the glycosyl hydrolase 29 family.</text>
</comment>
<dbReference type="RefSeq" id="WP_274148566.1">
    <property type="nucleotide sequence ID" value="NZ_CP117811.1"/>
</dbReference>
<dbReference type="PANTHER" id="PTHR10030">
    <property type="entry name" value="ALPHA-L-FUCOSIDASE"/>
    <property type="match status" value="1"/>
</dbReference>
<feature type="domain" description="Glycoside hydrolase family 29 N-terminal" evidence="7">
    <location>
        <begin position="56"/>
        <end position="433"/>
    </location>
</feature>
<evidence type="ECO:0000256" key="1">
    <source>
        <dbReference type="ARBA" id="ARBA00004071"/>
    </source>
</evidence>
<sequence>MNNIPHSETELTAELPIRKNSHYPNASNTSYCTSMIHKKYILILLILMTSFFTGCQSEKVYTSNWDSLAKHDPAPEWLEDAKLGIYFHWGPYSVPAYMTEWYPRLMWFDSEKIGPFYGDNVFKHHEKTYGHPSKYPYHKFIPQFTGKHFDPSEWAELFELAGAKFAGPVAEHHDGFSMWNSELTPWNAKDRGPKRDVLGELFSSLKKRNLKTIATFHHAKNFQRHNSESYETERKKYAFTDKSRRISFNSHFPYLEGHATSSDDPELQKLYGNMPHDQWHEDMWLGKLEEVIDNYDPDIVWFDSWLDQIPASYRQRFSAYYLNEAAKRNKNVAIIRKQNDLPLDYTINDHEKSREPKALPELWMTDDTLSTDSWSYTKDMKIKPVDMVLHSLIDTVSKNGVLLLNISPTSQGVIPDDQRNVLLKMGQWLKESGKAIYSTRPWITAAEGPSTAPPPGLNNKDFFLNLKYSYKDIRYTMSKDKKTVYAISLGAPPQNKKLILTSPVSNNLKIKSITDIEGTPLDWRLINNSISISPKKLNNLATVYVINLI</sequence>
<dbReference type="InterPro" id="IPR016286">
    <property type="entry name" value="FUC_metazoa-typ"/>
</dbReference>
<dbReference type="Pfam" id="PF01120">
    <property type="entry name" value="Alpha_L_fucos"/>
    <property type="match status" value="1"/>
</dbReference>
<reference evidence="8 9" key="1">
    <citation type="submission" date="2023-02" db="EMBL/GenBank/DDBJ databases">
        <title>Genome sequence of Lentisphaera profundi SAORIC-696.</title>
        <authorList>
            <person name="Kim e."/>
            <person name="Cho J.-C."/>
            <person name="Choi A."/>
            <person name="Kang I."/>
        </authorList>
    </citation>
    <scope>NUCLEOTIDE SEQUENCE [LARGE SCALE GENOMIC DNA]</scope>
    <source>
        <strain evidence="8 9">SAORIC-696</strain>
    </source>
</reference>
<keyword evidence="4" id="KW-0732">Signal</keyword>
<name>A0ABY7VNI3_9BACT</name>
<dbReference type="Proteomes" id="UP001214250">
    <property type="component" value="Chromosome 1"/>
</dbReference>